<name>A0A109XVW9_ALCXX</name>
<evidence type="ECO:0000313" key="2">
    <source>
        <dbReference type="Proteomes" id="UP000060602"/>
    </source>
</evidence>
<dbReference type="EMBL" id="CP014060">
    <property type="protein sequence ID" value="AMG36140.1"/>
    <property type="molecule type" value="Genomic_DNA"/>
</dbReference>
<dbReference type="Proteomes" id="UP000060602">
    <property type="component" value="Chromosome"/>
</dbReference>
<dbReference type="RefSeq" id="WP_061071853.1">
    <property type="nucleotide sequence ID" value="NZ_CP014060.2"/>
</dbReference>
<sequence length="125" mass="13938">MEIDDIYAVRLQRFRTLMDDRFGGKQAAIATAVGKPANYVSRIISGNKKLGEEIVREFETSLDLPAYWFDGLTDIAAWPFPSVSRAAYESLTPEQRRGIEQWVARQVEAFGDTHTPGAGNTKKSA</sequence>
<gene>
    <name evidence="1" type="ORF">AL504_08915</name>
</gene>
<dbReference type="AlphaFoldDB" id="A0A109XVW9"/>
<protein>
    <submittedName>
        <fullName evidence="1">XRE family transcriptional regulator</fullName>
    </submittedName>
</protein>
<evidence type="ECO:0000313" key="1">
    <source>
        <dbReference type="EMBL" id="AMG36140.1"/>
    </source>
</evidence>
<reference evidence="2" key="1">
    <citation type="submission" date="2015-12" db="EMBL/GenBank/DDBJ databases">
        <title>FDA dAtabase for Regulatory Grade micrObial Sequences (FDA-ARGOS): Supporting development and validation of Infectious Disease Dx tests.</title>
        <authorList>
            <person name="Case J."/>
            <person name="Tallon L."/>
            <person name="Sadzewicz L."/>
            <person name="Sengamalay N."/>
            <person name="Ott S."/>
            <person name="Godinez A."/>
            <person name="Nagaraj S."/>
            <person name="Nadendla S."/>
            <person name="Sichtig H."/>
        </authorList>
    </citation>
    <scope>NUCLEOTIDE SEQUENCE [LARGE SCALE GENOMIC DNA]</scope>
    <source>
        <strain evidence="2">FDAARGOS_147</strain>
    </source>
</reference>
<organism evidence="1 2">
    <name type="scientific">Alcaligenes xylosoxydans xylosoxydans</name>
    <name type="common">Achromobacter xylosoxidans</name>
    <dbReference type="NCBI Taxonomy" id="85698"/>
    <lineage>
        <taxon>Bacteria</taxon>
        <taxon>Pseudomonadati</taxon>
        <taxon>Pseudomonadota</taxon>
        <taxon>Betaproteobacteria</taxon>
        <taxon>Burkholderiales</taxon>
        <taxon>Alcaligenaceae</taxon>
        <taxon>Achromobacter</taxon>
    </lineage>
</organism>
<proteinExistence type="predicted"/>
<accession>A0A109XVW9</accession>